<protein>
    <submittedName>
        <fullName evidence="2">Uncharacterized protein</fullName>
    </submittedName>
</protein>
<evidence type="ECO:0000313" key="3">
    <source>
        <dbReference type="Proteomes" id="UP000294881"/>
    </source>
</evidence>
<feature type="region of interest" description="Disordered" evidence="1">
    <location>
        <begin position="1"/>
        <end position="31"/>
    </location>
</feature>
<proteinExistence type="predicted"/>
<reference evidence="2 3" key="1">
    <citation type="submission" date="2019-03" db="EMBL/GenBank/DDBJ databases">
        <title>Genomic Encyclopedia of Type Strains, Phase IV (KMG-IV): sequencing the most valuable type-strain genomes for metagenomic binning, comparative biology and taxonomic classification.</title>
        <authorList>
            <person name="Goeker M."/>
        </authorList>
    </citation>
    <scope>NUCLEOTIDE SEQUENCE [LARGE SCALE GENOMIC DNA]</scope>
    <source>
        <strain evidence="2 3">DSM 22958</strain>
    </source>
</reference>
<accession>A0A4R2GP34</accession>
<comment type="caution">
    <text evidence="2">The sequence shown here is derived from an EMBL/GenBank/DDBJ whole genome shotgun (WGS) entry which is preliminary data.</text>
</comment>
<organism evidence="2 3">
    <name type="scientific">Camelimonas lactis</name>
    <dbReference type="NCBI Taxonomy" id="659006"/>
    <lineage>
        <taxon>Bacteria</taxon>
        <taxon>Pseudomonadati</taxon>
        <taxon>Pseudomonadota</taxon>
        <taxon>Alphaproteobacteria</taxon>
        <taxon>Hyphomicrobiales</taxon>
        <taxon>Chelatococcaceae</taxon>
        <taxon>Camelimonas</taxon>
    </lineage>
</organism>
<dbReference type="AlphaFoldDB" id="A0A4R2GP34"/>
<name>A0A4R2GP34_9HYPH</name>
<keyword evidence="3" id="KW-1185">Reference proteome</keyword>
<gene>
    <name evidence="2" type="ORF">EV666_1139</name>
</gene>
<evidence type="ECO:0000313" key="2">
    <source>
        <dbReference type="EMBL" id="TCO11173.1"/>
    </source>
</evidence>
<dbReference type="Proteomes" id="UP000294881">
    <property type="component" value="Unassembled WGS sequence"/>
</dbReference>
<sequence>MEAAFSAPSGPAGERFRTPRPLKTRQPAFPAAGEAVIGPQADVISSRARLASITRCTLPEAVIGKLSTTMR</sequence>
<evidence type="ECO:0000256" key="1">
    <source>
        <dbReference type="SAM" id="MobiDB-lite"/>
    </source>
</evidence>
<dbReference type="EMBL" id="SLWL01000013">
    <property type="protein sequence ID" value="TCO11173.1"/>
    <property type="molecule type" value="Genomic_DNA"/>
</dbReference>